<feature type="compositionally biased region" description="Basic and acidic residues" evidence="1">
    <location>
        <begin position="9"/>
        <end position="18"/>
    </location>
</feature>
<organism evidence="2 3">
    <name type="scientific">Pleurodeles waltl</name>
    <name type="common">Iberian ribbed newt</name>
    <dbReference type="NCBI Taxonomy" id="8319"/>
    <lineage>
        <taxon>Eukaryota</taxon>
        <taxon>Metazoa</taxon>
        <taxon>Chordata</taxon>
        <taxon>Craniata</taxon>
        <taxon>Vertebrata</taxon>
        <taxon>Euteleostomi</taxon>
        <taxon>Amphibia</taxon>
        <taxon>Batrachia</taxon>
        <taxon>Caudata</taxon>
        <taxon>Salamandroidea</taxon>
        <taxon>Salamandridae</taxon>
        <taxon>Pleurodelinae</taxon>
        <taxon>Pleurodeles</taxon>
    </lineage>
</organism>
<evidence type="ECO:0000256" key="1">
    <source>
        <dbReference type="SAM" id="MobiDB-lite"/>
    </source>
</evidence>
<dbReference type="Proteomes" id="UP001066276">
    <property type="component" value="Chromosome 11"/>
</dbReference>
<protein>
    <submittedName>
        <fullName evidence="2">Uncharacterized protein</fullName>
    </submittedName>
</protein>
<gene>
    <name evidence="2" type="ORF">NDU88_004348</name>
</gene>
<feature type="region of interest" description="Disordered" evidence="1">
    <location>
        <begin position="1"/>
        <end position="89"/>
    </location>
</feature>
<feature type="compositionally biased region" description="Basic and acidic residues" evidence="1">
    <location>
        <begin position="64"/>
        <end position="89"/>
    </location>
</feature>
<accession>A0AAV7LHS9</accession>
<dbReference type="AlphaFoldDB" id="A0AAV7LHS9"/>
<proteinExistence type="predicted"/>
<sequence length="89" mass="9546">MPPSQRRKTRDEVGEEPRLISGVGGGVGFCSTAGQEDEARRRDQSKAGEVLQEISSQRSVVLDSKADLHGLSEAAGEEKQETHAGKAKQ</sequence>
<reference evidence="2" key="1">
    <citation type="journal article" date="2022" name="bioRxiv">
        <title>Sequencing and chromosome-scale assembly of the giantPleurodeles waltlgenome.</title>
        <authorList>
            <person name="Brown T."/>
            <person name="Elewa A."/>
            <person name="Iarovenko S."/>
            <person name="Subramanian E."/>
            <person name="Araus A.J."/>
            <person name="Petzold A."/>
            <person name="Susuki M."/>
            <person name="Suzuki K.-i.T."/>
            <person name="Hayashi T."/>
            <person name="Toyoda A."/>
            <person name="Oliveira C."/>
            <person name="Osipova E."/>
            <person name="Leigh N.D."/>
            <person name="Simon A."/>
            <person name="Yun M.H."/>
        </authorList>
    </citation>
    <scope>NUCLEOTIDE SEQUENCE</scope>
    <source>
        <strain evidence="2">20211129_DDA</strain>
        <tissue evidence="2">Liver</tissue>
    </source>
</reference>
<keyword evidence="3" id="KW-1185">Reference proteome</keyword>
<feature type="compositionally biased region" description="Basic and acidic residues" evidence="1">
    <location>
        <begin position="37"/>
        <end position="46"/>
    </location>
</feature>
<name>A0AAV7LHS9_PLEWA</name>
<evidence type="ECO:0000313" key="3">
    <source>
        <dbReference type="Proteomes" id="UP001066276"/>
    </source>
</evidence>
<evidence type="ECO:0000313" key="2">
    <source>
        <dbReference type="EMBL" id="KAJ1091221.1"/>
    </source>
</evidence>
<comment type="caution">
    <text evidence="2">The sequence shown here is derived from an EMBL/GenBank/DDBJ whole genome shotgun (WGS) entry which is preliminary data.</text>
</comment>
<dbReference type="EMBL" id="JANPWB010000015">
    <property type="protein sequence ID" value="KAJ1091221.1"/>
    <property type="molecule type" value="Genomic_DNA"/>
</dbReference>